<evidence type="ECO:0000256" key="1">
    <source>
        <dbReference type="SAM" id="MobiDB-lite"/>
    </source>
</evidence>
<feature type="compositionally biased region" description="Basic and acidic residues" evidence="1">
    <location>
        <begin position="614"/>
        <end position="634"/>
    </location>
</feature>
<feature type="compositionally biased region" description="Polar residues" evidence="1">
    <location>
        <begin position="1"/>
        <end position="17"/>
    </location>
</feature>
<feature type="compositionally biased region" description="Polar residues" evidence="1">
    <location>
        <begin position="970"/>
        <end position="979"/>
    </location>
</feature>
<feature type="compositionally biased region" description="Polar residues" evidence="1">
    <location>
        <begin position="1139"/>
        <end position="1150"/>
    </location>
</feature>
<feature type="compositionally biased region" description="Polar residues" evidence="1">
    <location>
        <begin position="905"/>
        <end position="914"/>
    </location>
</feature>
<accession>A0ABU6W3U9</accession>
<feature type="compositionally biased region" description="Polar residues" evidence="1">
    <location>
        <begin position="222"/>
        <end position="257"/>
    </location>
</feature>
<feature type="region of interest" description="Disordered" evidence="1">
    <location>
        <begin position="502"/>
        <end position="711"/>
    </location>
</feature>
<protein>
    <recommendedName>
        <fullName evidence="2">TFIIS central domain-containing protein</fullName>
    </recommendedName>
</protein>
<dbReference type="InterPro" id="IPR036575">
    <property type="entry name" value="TFIIS_cen_dom_sf"/>
</dbReference>
<dbReference type="Proteomes" id="UP001341840">
    <property type="component" value="Unassembled WGS sequence"/>
</dbReference>
<dbReference type="CDD" id="cd21538">
    <property type="entry name" value="SPOC_TFIIS"/>
    <property type="match status" value="1"/>
</dbReference>
<dbReference type="Pfam" id="PF07500">
    <property type="entry name" value="TFIIS_M"/>
    <property type="match status" value="1"/>
</dbReference>
<organism evidence="3 4">
    <name type="scientific">Stylosanthes scabra</name>
    <dbReference type="NCBI Taxonomy" id="79078"/>
    <lineage>
        <taxon>Eukaryota</taxon>
        <taxon>Viridiplantae</taxon>
        <taxon>Streptophyta</taxon>
        <taxon>Embryophyta</taxon>
        <taxon>Tracheophyta</taxon>
        <taxon>Spermatophyta</taxon>
        <taxon>Magnoliopsida</taxon>
        <taxon>eudicotyledons</taxon>
        <taxon>Gunneridae</taxon>
        <taxon>Pentapetalae</taxon>
        <taxon>rosids</taxon>
        <taxon>fabids</taxon>
        <taxon>Fabales</taxon>
        <taxon>Fabaceae</taxon>
        <taxon>Papilionoideae</taxon>
        <taxon>50 kb inversion clade</taxon>
        <taxon>dalbergioids sensu lato</taxon>
        <taxon>Dalbergieae</taxon>
        <taxon>Pterocarpus clade</taxon>
        <taxon>Stylosanthes</taxon>
    </lineage>
</organism>
<feature type="compositionally biased region" description="Polar residues" evidence="1">
    <location>
        <begin position="181"/>
        <end position="198"/>
    </location>
</feature>
<sequence>MSNNLVSEQMPSMQMAQLQPMVSKVDSTAGQMDMGLLAPVSADPTSQQHGGGTNDHVGLLRAGSADHRSQGLAISAMQSVRVEAHMGNMAPQQLSTTPKRKAPVVSPTGSSVTSNKRVAQGGNRPWLQQASNLSNKGSMQMQSPSNASPRPQQSALSNKRKTQMTESVSSKSSTPRSSNSKNQNMQMKQPSKVQTESSESVRSKMRESLAGALALVSKQDKPTQNNNTMNDAANTQGKLENSSQWDGSAPTSINAPEQRQDISQSAQSSFSASGSVDHVAGEQGNNVSSTEDFSEKFKDFEVGSINVSNNENMLGLNCDKQDFQSDYTLTTDDVPFSDSFFVKDDLLQGNGLSWVLSDMVGIDNQKESQNVMEQRPEPEEPSPEVLASRIEEELFKLFGGVNKKYKEKGRSLLFNLKDRNNPELREKVMSGDIRPEQLCSMSAEELASKELSQWRIAKAEELAQMVVLPDSEVDIKRLVKKTHKGEFQVEVEHEDNVPVEEISRGTASVVRSQTSRKGGESKSQKTKKGGEVASASKPAVVKNNKNTDGEMSNSEKDNAFSITISSNEGADPMQGLMTDDALKDPDFLPPIVSLDEFMESLHSEPPFENLPVESGKEASDSNKDDSEVGSKSKSSDITPRKQAGVTPDKSEKSQSLSVNQDAEAEKPVNAESGSIASDRRGNESEAGMKPTDDHAKETLTDDKKAASADDELRTSNFHAEERHGNNNLYAKTAVLTKGECFWDGMLQLNISTTDSVISIFKSGEKTSAKDWPGFLEIKGRVRLEAFEKFLQELPQSRSRAIMVVHFVSKGSSPSQQSTLREVAESYITDERVGFAEPISGVELYFCPPHNKTVEMLSKILPKEQIEAVNSIDNGLIGIIVWRKTNLTSSTISTTVSSQHKHTSASKRQQQYFSRRQQDGSTSSSSNFNVNVANPSNPPPNGVDDDDDIPPGFGPGQARPEDDLPEFSFSGGPNTSSRTVQRPRGPPGMAPYQMVNPVPSRPVDQMRELVQKYGQSKVNSSHHSGNWQDKFGGSIQPWNDDDDDIPEWQPQNTQHNHQFPPPPATQLPLQQQNFHLRPHLLNQSFPGSPTLPTTQHLQPPMNVTSHGQRNIGPHWVPPNQGNSQLQPSGGQHYGAPVQGTWPQNVTRSRGF</sequence>
<feature type="region of interest" description="Disordered" evidence="1">
    <location>
        <begin position="892"/>
        <end position="999"/>
    </location>
</feature>
<feature type="region of interest" description="Disordered" evidence="1">
    <location>
        <begin position="91"/>
        <end position="291"/>
    </location>
</feature>
<feature type="compositionally biased region" description="Basic and acidic residues" evidence="1">
    <location>
        <begin position="690"/>
        <end position="711"/>
    </location>
</feature>
<dbReference type="Gene3D" id="1.10.472.30">
    <property type="entry name" value="Transcription elongation factor S-II, central domain"/>
    <property type="match status" value="1"/>
</dbReference>
<dbReference type="InterPro" id="IPR012921">
    <property type="entry name" value="SPOC_C"/>
</dbReference>
<dbReference type="PANTHER" id="PTHR11477">
    <property type="entry name" value="TRANSCRIPTION FACTOR S-II ZINC FINGER DOMAIN-CONTAINING PROTEIN"/>
    <property type="match status" value="1"/>
</dbReference>
<keyword evidence="4" id="KW-1185">Reference proteome</keyword>
<feature type="compositionally biased region" description="Low complexity" evidence="1">
    <location>
        <begin position="167"/>
        <end position="180"/>
    </location>
</feature>
<feature type="compositionally biased region" description="Low complexity" evidence="1">
    <location>
        <begin position="263"/>
        <end position="275"/>
    </location>
</feature>
<feature type="domain" description="TFIIS central" evidence="2">
    <location>
        <begin position="360"/>
        <end position="474"/>
    </location>
</feature>
<feature type="compositionally biased region" description="Polar residues" evidence="1">
    <location>
        <begin position="1118"/>
        <end position="1128"/>
    </location>
</feature>
<evidence type="ECO:0000313" key="4">
    <source>
        <dbReference type="Proteomes" id="UP001341840"/>
    </source>
</evidence>
<dbReference type="SMART" id="SM00510">
    <property type="entry name" value="TFS2M"/>
    <property type="match status" value="1"/>
</dbReference>
<feature type="region of interest" description="Disordered" evidence="1">
    <location>
        <begin position="1106"/>
        <end position="1150"/>
    </location>
</feature>
<reference evidence="3 4" key="1">
    <citation type="journal article" date="2023" name="Plants (Basel)">
        <title>Bridging the Gap: Combining Genomics and Transcriptomics Approaches to Understand Stylosanthes scabra, an Orphan Legume from the Brazilian Caatinga.</title>
        <authorList>
            <person name="Ferreira-Neto J.R.C."/>
            <person name="da Silva M.D."/>
            <person name="Binneck E."/>
            <person name="de Melo N.F."/>
            <person name="da Silva R.H."/>
            <person name="de Melo A.L.T.M."/>
            <person name="Pandolfi V."/>
            <person name="Bustamante F.O."/>
            <person name="Brasileiro-Vidal A.C."/>
            <person name="Benko-Iseppon A.M."/>
        </authorList>
    </citation>
    <scope>NUCLEOTIDE SEQUENCE [LARGE SCALE GENOMIC DNA]</scope>
    <source>
        <tissue evidence="3">Leaves</tissue>
    </source>
</reference>
<dbReference type="PANTHER" id="PTHR11477:SF20">
    <property type="entry name" value="SPOC DOMAIN _ TRANSCRIPTION ELONGATION FACTOR S-II PROTEIN"/>
    <property type="match status" value="1"/>
</dbReference>
<feature type="compositionally biased region" description="Basic and acidic residues" evidence="1">
    <location>
        <begin position="545"/>
        <end position="558"/>
    </location>
</feature>
<feature type="compositionally biased region" description="Polar residues" evidence="1">
    <location>
        <begin position="505"/>
        <end position="516"/>
    </location>
</feature>
<feature type="compositionally biased region" description="Polar residues" evidence="1">
    <location>
        <begin position="126"/>
        <end position="157"/>
    </location>
</feature>
<name>A0ABU6W3U9_9FABA</name>
<feature type="compositionally biased region" description="Low complexity" evidence="1">
    <location>
        <begin position="103"/>
        <end position="114"/>
    </location>
</feature>
<feature type="region of interest" description="Disordered" evidence="1">
    <location>
        <begin position="1"/>
        <end position="26"/>
    </location>
</feature>
<dbReference type="Pfam" id="PF07744">
    <property type="entry name" value="SPOC"/>
    <property type="match status" value="1"/>
</dbReference>
<comment type="caution">
    <text evidence="3">The sequence shown here is derived from an EMBL/GenBank/DDBJ whole genome shotgun (WGS) entry which is preliminary data.</text>
</comment>
<proteinExistence type="predicted"/>
<feature type="region of interest" description="Disordered" evidence="1">
    <location>
        <begin position="39"/>
        <end position="59"/>
    </location>
</feature>
<dbReference type="EMBL" id="JASCZI010181256">
    <property type="protein sequence ID" value="MED6180029.1"/>
    <property type="molecule type" value="Genomic_DNA"/>
</dbReference>
<dbReference type="SUPFAM" id="SSF46942">
    <property type="entry name" value="Elongation factor TFIIS domain 2"/>
    <property type="match status" value="1"/>
</dbReference>
<evidence type="ECO:0000313" key="3">
    <source>
        <dbReference type="EMBL" id="MED6180029.1"/>
    </source>
</evidence>
<dbReference type="InterPro" id="IPR003618">
    <property type="entry name" value="TFIIS_cen_dom"/>
</dbReference>
<evidence type="ECO:0000259" key="2">
    <source>
        <dbReference type="PROSITE" id="PS51321"/>
    </source>
</evidence>
<gene>
    <name evidence="3" type="ORF">PIB30_006519</name>
</gene>
<dbReference type="PROSITE" id="PS51321">
    <property type="entry name" value="TFIIS_CENTRAL"/>
    <property type="match status" value="1"/>
</dbReference>
<feature type="compositionally biased region" description="Low complexity" evidence="1">
    <location>
        <begin position="920"/>
        <end position="934"/>
    </location>
</feature>